<accession>A0A3A1WQE8</accession>
<keyword evidence="1" id="KW-0805">Transcription regulation</keyword>
<dbReference type="InterPro" id="IPR008920">
    <property type="entry name" value="TF_FadR/GntR_C"/>
</dbReference>
<keyword evidence="7" id="KW-1185">Reference proteome</keyword>
<sequence>MTVPSPPLPDTPPLAALPADGRDADPGTAGPRTVALANRILSHIVEHGLPEGAPLREVSLATVLDVSRTPVRSALRFLQTQGHVEAVPNRGFFLRTDSETLRSRTLVVPPSSTSLLFSSIIRGYVSGTIPSRFSQSLLTKILKTPRSLLIKVLEQMEAEGIIVRAGQNYTFQPTLENHTALRNSYQLREALEPAALRLPMFQADPAGLAELRRRHERMIDRLSSEEAGKDEVFLLDAQFHEFLAGGSGNPFFLQAIQHQNRLRRIIDIVSYGEKLTWQRIGRWCQEHLSVIDALESGDNRLAADLLAIHLRYASQESERLMRAYFLGRE</sequence>
<keyword evidence="3" id="KW-0804">Transcription</keyword>
<evidence type="ECO:0000313" key="6">
    <source>
        <dbReference type="EMBL" id="RIY02574.1"/>
    </source>
</evidence>
<evidence type="ECO:0000259" key="5">
    <source>
        <dbReference type="PROSITE" id="PS50949"/>
    </source>
</evidence>
<dbReference type="InterPro" id="IPR000524">
    <property type="entry name" value="Tscrpt_reg_HTH_GntR"/>
</dbReference>
<dbReference type="Gene3D" id="1.10.10.10">
    <property type="entry name" value="Winged helix-like DNA-binding domain superfamily/Winged helix DNA-binding domain"/>
    <property type="match status" value="1"/>
</dbReference>
<dbReference type="InterPro" id="IPR036388">
    <property type="entry name" value="WH-like_DNA-bd_sf"/>
</dbReference>
<feature type="domain" description="HTH gntR-type" evidence="5">
    <location>
        <begin position="30"/>
        <end position="97"/>
    </location>
</feature>
<comment type="caution">
    <text evidence="6">The sequence shown here is derived from an EMBL/GenBank/DDBJ whole genome shotgun (WGS) entry which is preliminary data.</text>
</comment>
<dbReference type="InterPro" id="IPR036390">
    <property type="entry name" value="WH_DNA-bd_sf"/>
</dbReference>
<dbReference type="Pfam" id="PF00392">
    <property type="entry name" value="GntR"/>
    <property type="match status" value="1"/>
</dbReference>
<dbReference type="InterPro" id="IPR011711">
    <property type="entry name" value="GntR_C"/>
</dbReference>
<dbReference type="GO" id="GO:0003700">
    <property type="term" value="F:DNA-binding transcription factor activity"/>
    <property type="evidence" value="ECO:0007669"/>
    <property type="project" value="InterPro"/>
</dbReference>
<evidence type="ECO:0000313" key="7">
    <source>
        <dbReference type="Proteomes" id="UP000265750"/>
    </source>
</evidence>
<dbReference type="SUPFAM" id="SSF46785">
    <property type="entry name" value="Winged helix' DNA-binding domain"/>
    <property type="match status" value="1"/>
</dbReference>
<proteinExistence type="predicted"/>
<feature type="compositionally biased region" description="Pro residues" evidence="4">
    <location>
        <begin position="1"/>
        <end position="12"/>
    </location>
</feature>
<dbReference type="SUPFAM" id="SSF48008">
    <property type="entry name" value="GntR ligand-binding domain-like"/>
    <property type="match status" value="1"/>
</dbReference>
<dbReference type="Pfam" id="PF07729">
    <property type="entry name" value="FCD"/>
    <property type="match status" value="1"/>
</dbReference>
<feature type="region of interest" description="Disordered" evidence="4">
    <location>
        <begin position="1"/>
        <end position="31"/>
    </location>
</feature>
<dbReference type="GO" id="GO:0003677">
    <property type="term" value="F:DNA binding"/>
    <property type="evidence" value="ECO:0007669"/>
    <property type="project" value="UniProtKB-KW"/>
</dbReference>
<reference evidence="7" key="1">
    <citation type="submission" date="2018-09" db="EMBL/GenBank/DDBJ databases">
        <authorList>
            <person name="Tuo L."/>
        </authorList>
    </citation>
    <scope>NUCLEOTIDE SEQUENCE [LARGE SCALE GENOMIC DNA]</scope>
    <source>
        <strain evidence="7">M2BS4Y-1</strain>
    </source>
</reference>
<dbReference type="PANTHER" id="PTHR43537:SF49">
    <property type="entry name" value="TRANSCRIPTIONAL REGULATORY PROTEIN"/>
    <property type="match status" value="1"/>
</dbReference>
<dbReference type="OrthoDB" id="9788098at2"/>
<dbReference type="Gene3D" id="1.20.120.530">
    <property type="entry name" value="GntR ligand-binding domain-like"/>
    <property type="match status" value="1"/>
</dbReference>
<dbReference type="RefSeq" id="WP_119538652.1">
    <property type="nucleotide sequence ID" value="NZ_QYRN01000002.1"/>
</dbReference>
<keyword evidence="2" id="KW-0238">DNA-binding</keyword>
<name>A0A3A1WQE8_9HYPH</name>
<evidence type="ECO:0000256" key="1">
    <source>
        <dbReference type="ARBA" id="ARBA00023015"/>
    </source>
</evidence>
<dbReference type="SMART" id="SM00895">
    <property type="entry name" value="FCD"/>
    <property type="match status" value="1"/>
</dbReference>
<protein>
    <submittedName>
        <fullName evidence="6">GntR family transcriptional regulator</fullName>
    </submittedName>
</protein>
<evidence type="ECO:0000256" key="3">
    <source>
        <dbReference type="ARBA" id="ARBA00023163"/>
    </source>
</evidence>
<dbReference type="Proteomes" id="UP000265750">
    <property type="component" value="Unassembled WGS sequence"/>
</dbReference>
<dbReference type="PANTHER" id="PTHR43537">
    <property type="entry name" value="TRANSCRIPTIONAL REGULATOR, GNTR FAMILY"/>
    <property type="match status" value="1"/>
</dbReference>
<dbReference type="SMART" id="SM00345">
    <property type="entry name" value="HTH_GNTR"/>
    <property type="match status" value="1"/>
</dbReference>
<evidence type="ECO:0000256" key="2">
    <source>
        <dbReference type="ARBA" id="ARBA00023125"/>
    </source>
</evidence>
<dbReference type="PROSITE" id="PS50949">
    <property type="entry name" value="HTH_GNTR"/>
    <property type="match status" value="1"/>
</dbReference>
<dbReference type="AlphaFoldDB" id="A0A3A1WQE8"/>
<evidence type="ECO:0000256" key="4">
    <source>
        <dbReference type="SAM" id="MobiDB-lite"/>
    </source>
</evidence>
<gene>
    <name evidence="6" type="ORF">D3218_04180</name>
</gene>
<dbReference type="EMBL" id="QYRN01000002">
    <property type="protein sequence ID" value="RIY02574.1"/>
    <property type="molecule type" value="Genomic_DNA"/>
</dbReference>
<organism evidence="6 7">
    <name type="scientific">Aureimonas flava</name>
    <dbReference type="NCBI Taxonomy" id="2320271"/>
    <lineage>
        <taxon>Bacteria</taxon>
        <taxon>Pseudomonadati</taxon>
        <taxon>Pseudomonadota</taxon>
        <taxon>Alphaproteobacteria</taxon>
        <taxon>Hyphomicrobiales</taxon>
        <taxon>Aurantimonadaceae</taxon>
        <taxon>Aureimonas</taxon>
    </lineage>
</organism>